<proteinExistence type="inferred from homology"/>
<dbReference type="CDD" id="cd04678">
    <property type="entry name" value="NUDIX_MTH2_Nudt15"/>
    <property type="match status" value="1"/>
</dbReference>
<dbReference type="PANTHER" id="PTHR16099">
    <property type="entry name" value="8-OXO-DGTP DIPHOSPHATES NUDT15"/>
    <property type="match status" value="1"/>
</dbReference>
<keyword evidence="3" id="KW-0472">Membrane</keyword>
<dbReference type="PROSITE" id="PS51462">
    <property type="entry name" value="NUDIX"/>
    <property type="match status" value="1"/>
</dbReference>
<name>A0AAE0FK10_9CHLO</name>
<dbReference type="Proteomes" id="UP001190700">
    <property type="component" value="Unassembled WGS sequence"/>
</dbReference>
<gene>
    <name evidence="5" type="ORF">CYMTET_29823</name>
</gene>
<comment type="similarity">
    <text evidence="2">Belongs to the Nudix hydrolase family.</text>
</comment>
<keyword evidence="1 2" id="KW-0378">Hydrolase</keyword>
<protein>
    <recommendedName>
        <fullName evidence="4">Nudix hydrolase domain-containing protein</fullName>
    </recommendedName>
</protein>
<dbReference type="InterPro" id="IPR020084">
    <property type="entry name" value="NUDIX_hydrolase_CS"/>
</dbReference>
<dbReference type="Pfam" id="PF00293">
    <property type="entry name" value="NUDIX"/>
    <property type="match status" value="1"/>
</dbReference>
<dbReference type="PANTHER" id="PTHR16099:SF5">
    <property type="entry name" value="NUCLEOTIDE TRIPHOSPHATE DIPHOSPHATASE NUDT15"/>
    <property type="match status" value="1"/>
</dbReference>
<feature type="domain" description="Nudix hydrolase" evidence="4">
    <location>
        <begin position="28"/>
        <end position="168"/>
    </location>
</feature>
<dbReference type="PROSITE" id="PS00893">
    <property type="entry name" value="NUDIX_BOX"/>
    <property type="match status" value="1"/>
</dbReference>
<keyword evidence="3" id="KW-0812">Transmembrane</keyword>
<comment type="caution">
    <text evidence="5">The sequence shown here is derived from an EMBL/GenBank/DDBJ whole genome shotgun (WGS) entry which is preliminary data.</text>
</comment>
<dbReference type="AlphaFoldDB" id="A0AAE0FK10"/>
<dbReference type="InterPro" id="IPR000086">
    <property type="entry name" value="NUDIX_hydrolase_dom"/>
</dbReference>
<dbReference type="SUPFAM" id="SSF55811">
    <property type="entry name" value="Nudix"/>
    <property type="match status" value="1"/>
</dbReference>
<evidence type="ECO:0000256" key="3">
    <source>
        <dbReference type="SAM" id="Phobius"/>
    </source>
</evidence>
<keyword evidence="3" id="KW-1133">Transmembrane helix</keyword>
<dbReference type="GO" id="GO:0035539">
    <property type="term" value="F:8-oxo-7,8-dihydrodeoxyguanosine triphosphate pyrophosphatase activity"/>
    <property type="evidence" value="ECO:0007669"/>
    <property type="project" value="TreeGrafter"/>
</dbReference>
<dbReference type="Gene3D" id="3.90.79.10">
    <property type="entry name" value="Nucleoside Triphosphate Pyrophosphohydrolase"/>
    <property type="match status" value="1"/>
</dbReference>
<dbReference type="GO" id="GO:0005829">
    <property type="term" value="C:cytosol"/>
    <property type="evidence" value="ECO:0007669"/>
    <property type="project" value="TreeGrafter"/>
</dbReference>
<evidence type="ECO:0000313" key="5">
    <source>
        <dbReference type="EMBL" id="KAK3261262.1"/>
    </source>
</evidence>
<dbReference type="PRINTS" id="PR00502">
    <property type="entry name" value="NUDIXFAMILY"/>
</dbReference>
<dbReference type="EMBL" id="LGRX02017043">
    <property type="protein sequence ID" value="KAK3261262.1"/>
    <property type="molecule type" value="Genomic_DNA"/>
</dbReference>
<evidence type="ECO:0000256" key="1">
    <source>
        <dbReference type="ARBA" id="ARBA00022801"/>
    </source>
</evidence>
<keyword evidence="6" id="KW-1185">Reference proteome</keyword>
<sequence>MSASRLPIKESKVKDFRIVSSWDAKEFHYGVGVGVIVVSDEYPGCVLLGKRKGSDGAGQWALPGGHLMFGEELEAAAVRELKEETTLDLDVPTSQVVHWDNSIEPHDDYHYITAFVKCQVLPDRQGVYPSVVNTEPDKCEGWYWKDWEELARGNPPRSELFTGLRNMKDKGFSPFSSSEPACKSRSPSLGIMAFGTSALALGVFIGCQYVRSLHHR</sequence>
<dbReference type="FunFam" id="3.90.79.10:FF:000060">
    <property type="entry name" value="Nudix hydrolase 1"/>
    <property type="match status" value="1"/>
</dbReference>
<dbReference type="GO" id="GO:0006203">
    <property type="term" value="P:dGTP catabolic process"/>
    <property type="evidence" value="ECO:0007669"/>
    <property type="project" value="TreeGrafter"/>
</dbReference>
<evidence type="ECO:0000259" key="4">
    <source>
        <dbReference type="PROSITE" id="PS51462"/>
    </source>
</evidence>
<dbReference type="InterPro" id="IPR020476">
    <property type="entry name" value="Nudix_hydrolase"/>
</dbReference>
<reference evidence="5 6" key="1">
    <citation type="journal article" date="2015" name="Genome Biol. Evol.">
        <title>Comparative Genomics of a Bacterivorous Green Alga Reveals Evolutionary Causalities and Consequences of Phago-Mixotrophic Mode of Nutrition.</title>
        <authorList>
            <person name="Burns J.A."/>
            <person name="Paasch A."/>
            <person name="Narechania A."/>
            <person name="Kim E."/>
        </authorList>
    </citation>
    <scope>NUCLEOTIDE SEQUENCE [LARGE SCALE GENOMIC DNA]</scope>
    <source>
        <strain evidence="5 6">PLY_AMNH</strain>
    </source>
</reference>
<feature type="transmembrane region" description="Helical" evidence="3">
    <location>
        <begin position="189"/>
        <end position="210"/>
    </location>
</feature>
<accession>A0AAE0FK10</accession>
<dbReference type="InterPro" id="IPR015797">
    <property type="entry name" value="NUDIX_hydrolase-like_dom_sf"/>
</dbReference>
<evidence type="ECO:0000256" key="2">
    <source>
        <dbReference type="RuleBase" id="RU003476"/>
    </source>
</evidence>
<evidence type="ECO:0000313" key="6">
    <source>
        <dbReference type="Proteomes" id="UP001190700"/>
    </source>
</evidence>
<organism evidence="5 6">
    <name type="scientific">Cymbomonas tetramitiformis</name>
    <dbReference type="NCBI Taxonomy" id="36881"/>
    <lineage>
        <taxon>Eukaryota</taxon>
        <taxon>Viridiplantae</taxon>
        <taxon>Chlorophyta</taxon>
        <taxon>Pyramimonadophyceae</taxon>
        <taxon>Pyramimonadales</taxon>
        <taxon>Pyramimonadaceae</taxon>
        <taxon>Cymbomonas</taxon>
    </lineage>
</organism>